<dbReference type="InterPro" id="IPR010982">
    <property type="entry name" value="Lambda_DNA-bd_dom_sf"/>
</dbReference>
<keyword evidence="2" id="KW-1185">Reference proteome</keyword>
<dbReference type="Proteomes" id="UP000601223">
    <property type="component" value="Unassembled WGS sequence"/>
</dbReference>
<name>A0A8J3JZ72_9ACTN</name>
<evidence type="ECO:0000313" key="1">
    <source>
        <dbReference type="EMBL" id="GIF86419.1"/>
    </source>
</evidence>
<gene>
    <name evidence="1" type="ORF">Cba03nite_77680</name>
</gene>
<protein>
    <submittedName>
        <fullName evidence="1">Uncharacterized protein</fullName>
    </submittedName>
</protein>
<proteinExistence type="predicted"/>
<evidence type="ECO:0000313" key="2">
    <source>
        <dbReference type="Proteomes" id="UP000601223"/>
    </source>
</evidence>
<organism evidence="1 2">
    <name type="scientific">Catellatospora bangladeshensis</name>
    <dbReference type="NCBI Taxonomy" id="310355"/>
    <lineage>
        <taxon>Bacteria</taxon>
        <taxon>Bacillati</taxon>
        <taxon>Actinomycetota</taxon>
        <taxon>Actinomycetes</taxon>
        <taxon>Micromonosporales</taxon>
        <taxon>Micromonosporaceae</taxon>
        <taxon>Catellatospora</taxon>
    </lineage>
</organism>
<dbReference type="AlphaFoldDB" id="A0A8J3JZ72"/>
<accession>A0A8J3JZ72</accession>
<reference evidence="1 2" key="1">
    <citation type="submission" date="2021-01" db="EMBL/GenBank/DDBJ databases">
        <title>Whole genome shotgun sequence of Catellatospora bangladeshensis NBRC 107357.</title>
        <authorList>
            <person name="Komaki H."/>
            <person name="Tamura T."/>
        </authorList>
    </citation>
    <scope>NUCLEOTIDE SEQUENCE [LARGE SCALE GENOMIC DNA]</scope>
    <source>
        <strain evidence="1 2">NBRC 107357</strain>
    </source>
</reference>
<dbReference type="SUPFAM" id="SSF47413">
    <property type="entry name" value="lambda repressor-like DNA-binding domains"/>
    <property type="match status" value="1"/>
</dbReference>
<dbReference type="GO" id="GO:0003677">
    <property type="term" value="F:DNA binding"/>
    <property type="evidence" value="ECO:0007669"/>
    <property type="project" value="InterPro"/>
</dbReference>
<comment type="caution">
    <text evidence="1">The sequence shown here is derived from an EMBL/GenBank/DDBJ whole genome shotgun (WGS) entry which is preliminary data.</text>
</comment>
<dbReference type="Gene3D" id="1.10.260.40">
    <property type="entry name" value="lambda repressor-like DNA-binding domains"/>
    <property type="match status" value="1"/>
</dbReference>
<dbReference type="EMBL" id="BONF01000070">
    <property type="protein sequence ID" value="GIF86419.1"/>
    <property type="molecule type" value="Genomic_DNA"/>
</dbReference>
<sequence length="270" mass="28723">MVMTGRSLFGMRLRRLLWARRGTHLPVGITIGRLAQQAAVPSAELGLIVRGTAPSPEILKRLGPALGLPVADLFVIAGLPVPPELASAWPTNHGNVGTILRYAIGLSPERRGWLAGAIGSLPVEPRTGPAPPDEYLDQPGALLIRLLKNRNIRPNARLLMEIGDGPYVADSTIGMLGPGRVAVTPRYVTAFAYLLGYPPAEMVALTGVGPVDEEAKPHPASAELAALAWQARRLSSDQLSHLVDLLEDTRRLRPSAVSADGSSESRDGES</sequence>